<dbReference type="EMBL" id="JANIEK010000024">
    <property type="protein sequence ID" value="MCT4795370.1"/>
    <property type="molecule type" value="Genomic_DNA"/>
</dbReference>
<keyword evidence="1" id="KW-0732">Signal</keyword>
<keyword evidence="3" id="KW-1185">Reference proteome</keyword>
<proteinExistence type="predicted"/>
<gene>
    <name evidence="2" type="ORF">NQG31_07420</name>
</gene>
<feature type="signal peptide" evidence="1">
    <location>
        <begin position="1"/>
        <end position="19"/>
    </location>
</feature>
<organism evidence="2 3">
    <name type="scientific">Exiguobacterium alkaliphilum</name>
    <dbReference type="NCBI Taxonomy" id="1428684"/>
    <lineage>
        <taxon>Bacteria</taxon>
        <taxon>Bacillati</taxon>
        <taxon>Bacillota</taxon>
        <taxon>Bacilli</taxon>
        <taxon>Bacillales</taxon>
        <taxon>Bacillales Family XII. Incertae Sedis</taxon>
        <taxon>Exiguobacterium</taxon>
    </lineage>
</organism>
<protein>
    <submittedName>
        <fullName evidence="2">Uncharacterized protein</fullName>
    </submittedName>
</protein>
<evidence type="ECO:0000313" key="2">
    <source>
        <dbReference type="EMBL" id="MCT4795370.1"/>
    </source>
</evidence>
<dbReference type="Proteomes" id="UP001206821">
    <property type="component" value="Unassembled WGS sequence"/>
</dbReference>
<feature type="chain" id="PRO_5045524493" evidence="1">
    <location>
        <begin position="20"/>
        <end position="152"/>
    </location>
</feature>
<reference evidence="2 3" key="1">
    <citation type="submission" date="2022-07" db="EMBL/GenBank/DDBJ databases">
        <title>Genomic and pangenome structural analysis of the polyextremophile Exiguobacterium.</title>
        <authorList>
            <person name="Shen L."/>
        </authorList>
    </citation>
    <scope>NUCLEOTIDE SEQUENCE [LARGE SCALE GENOMIC DNA]</scope>
    <source>
        <strain evidence="2 3">12_1</strain>
    </source>
</reference>
<sequence length="152" mass="16262">MQIAIACMLLLTGVLWTRAEDDADANSGLLPSVTGDSLTFSGMALRFDPVNGPYIHANASHYPLGFKSAVIDSRGYLTIRRDRVDSVVSIIVDPDETLTARGITIGASGGGVVTNLYFYQNGRLLNLAKPSDYAIIAGPFSNAWVTIISQPK</sequence>
<dbReference type="RefSeq" id="WP_260577611.1">
    <property type="nucleotide sequence ID" value="NZ_JANIEK010000024.1"/>
</dbReference>
<comment type="caution">
    <text evidence="2">The sequence shown here is derived from an EMBL/GenBank/DDBJ whole genome shotgun (WGS) entry which is preliminary data.</text>
</comment>
<accession>A0ABT2L0F7</accession>
<evidence type="ECO:0000256" key="1">
    <source>
        <dbReference type="SAM" id="SignalP"/>
    </source>
</evidence>
<evidence type="ECO:0000313" key="3">
    <source>
        <dbReference type="Proteomes" id="UP001206821"/>
    </source>
</evidence>
<name>A0ABT2L0F7_9BACL</name>